<feature type="domain" description="DUF7737" evidence="2">
    <location>
        <begin position="715"/>
        <end position="816"/>
    </location>
</feature>
<proteinExistence type="predicted"/>
<reference evidence="3 4" key="1">
    <citation type="submission" date="2017-03" db="EMBL/GenBank/DDBJ databases">
        <title>Draft genome sequence of Streptomyces scabrisporus NF3, endophyte isolated from Amphipterygium adstringens.</title>
        <authorList>
            <person name="Vazquez M."/>
            <person name="Ceapa C.D."/>
            <person name="Rodriguez Luna D."/>
            <person name="Sanchez Esquivel S."/>
        </authorList>
    </citation>
    <scope>NUCLEOTIDE SEQUENCE [LARGE SCALE GENOMIC DNA]</scope>
    <source>
        <strain evidence="3 4">NF3</strain>
    </source>
</reference>
<dbReference type="InterPro" id="IPR025406">
    <property type="entry name" value="DUF4132"/>
</dbReference>
<organism evidence="3 4">
    <name type="scientific">Embleya scabrispora</name>
    <dbReference type="NCBI Taxonomy" id="159449"/>
    <lineage>
        <taxon>Bacteria</taxon>
        <taxon>Bacillati</taxon>
        <taxon>Actinomycetota</taxon>
        <taxon>Actinomycetes</taxon>
        <taxon>Kitasatosporales</taxon>
        <taxon>Streptomycetaceae</taxon>
        <taxon>Embleya</taxon>
    </lineage>
</organism>
<name>A0A1T3NJL6_9ACTN</name>
<evidence type="ECO:0000313" key="3">
    <source>
        <dbReference type="EMBL" id="OPC77039.1"/>
    </source>
</evidence>
<dbReference type="InterPro" id="IPR056639">
    <property type="entry name" value="DUF7737"/>
</dbReference>
<accession>A0A1T3NJL6</accession>
<dbReference type="OrthoDB" id="9763697at2"/>
<dbReference type="EMBL" id="MWQN01000004">
    <property type="protein sequence ID" value="OPC77039.1"/>
    <property type="molecule type" value="Genomic_DNA"/>
</dbReference>
<evidence type="ECO:0000259" key="2">
    <source>
        <dbReference type="Pfam" id="PF24879"/>
    </source>
</evidence>
<sequence>MGPAHTDEVRAYIASGDTGGLAGCLAALARQIDHGDWTFGPTDIVAALREELPEADRGSLVEALVAVIGAAPEGRERNLVSDLALFLAWEFKLEAPLALLDDVLARAERTWTFPYSNQVFQTVEASFAHGRPVSGHVVALLRRMDTLSYLRRGPLRALLARTERPLLSPGEAWADQAIADAETGGEMWERLLAHARSAKSSKPTATWERAGRDILDEIGAEAASAVLVRWLALVGRPRTFALEEGWDRGEYDPYNAQALRGIAWLLAFTPESPETARALGRLAETALRKVTGIGPVSPKVANAAVYALSRLGGEASVAQLARLATRLTYRGTLKEVEAALDARASALGVSRAEVEETAIPAYGLVEVGRRVERFGGAAAELTVSAGTVVLSWRNAAGKTVKSPPAEVRHEHAESVAEFKAAAKDVAKMLTAQSERLDRLFLARRTWRFDPWRERFLDHPLVGTLARRLLWTVDGRIHGFADGELRTLDDAPASPAPDARVGLWHPIDSPAEEVVAARDWLERHLVTQPFRQAHREIYPITVAEETTGTYSNRYAGHVLHQHRFHALAAVRGWSDTLRLSVDADFPPTTRPLPEWGLRAEFWVAGHGDDTTGSGSYLHLATDQVRFYPIDAPVNRAHADSGGYEQNRGLGTGEVPPLPLTDIPPVVFSEVMRDADLFVGVAGIGNDPTWEDGGPRGRHRDYWVAYNMGELTAGALARRDVLARLLPRLAIGARCRIDGRYLRVTGTLRSYAIHLGSGNVLMSPNGRYLCIVPKADAETVPAGTYLPYEGDTTLSIILSKAMLLARDDLITDPTITRQFG</sequence>
<evidence type="ECO:0000313" key="4">
    <source>
        <dbReference type="Proteomes" id="UP000190037"/>
    </source>
</evidence>
<dbReference type="Proteomes" id="UP000190037">
    <property type="component" value="Unassembled WGS sequence"/>
</dbReference>
<keyword evidence="4" id="KW-1185">Reference proteome</keyword>
<feature type="domain" description="DUF4132" evidence="1">
    <location>
        <begin position="397"/>
        <end position="572"/>
    </location>
</feature>
<gene>
    <name evidence="3" type="ORF">B4N89_41425</name>
</gene>
<protein>
    <submittedName>
        <fullName evidence="3">Uncharacterized protein</fullName>
    </submittedName>
</protein>
<dbReference type="AlphaFoldDB" id="A0A1T3NJL6"/>
<dbReference type="Pfam" id="PF24879">
    <property type="entry name" value="DUF7737"/>
    <property type="match status" value="1"/>
</dbReference>
<evidence type="ECO:0000259" key="1">
    <source>
        <dbReference type="Pfam" id="PF13569"/>
    </source>
</evidence>
<comment type="caution">
    <text evidence="3">The sequence shown here is derived from an EMBL/GenBank/DDBJ whole genome shotgun (WGS) entry which is preliminary data.</text>
</comment>
<dbReference type="STRING" id="159449.B4N89_41425"/>
<dbReference type="Pfam" id="PF13569">
    <property type="entry name" value="DUF4132"/>
    <property type="match status" value="1"/>
</dbReference>